<dbReference type="Proteomes" id="UP000683360">
    <property type="component" value="Unassembled WGS sequence"/>
</dbReference>
<keyword evidence="3" id="KW-0479">Metal-binding</keyword>
<dbReference type="PANTHER" id="PTHR11596:SF5">
    <property type="entry name" value="ALKALINE PHOSPHATASE"/>
    <property type="match status" value="1"/>
</dbReference>
<name>A0A8S3V1K5_MYTED</name>
<dbReference type="InterPro" id="IPR017850">
    <property type="entry name" value="Alkaline_phosphatase_core_sf"/>
</dbReference>
<accession>A0A8S3V1K5</accession>
<feature type="binding site" evidence="3">
    <location>
        <position position="123"/>
    </location>
    <ligand>
        <name>Zn(2+)</name>
        <dbReference type="ChEBI" id="CHEBI:29105"/>
        <label>2</label>
    </ligand>
</feature>
<dbReference type="EC" id="3.1.3.1" evidence="1"/>
<reference evidence="4" key="1">
    <citation type="submission" date="2021-03" db="EMBL/GenBank/DDBJ databases">
        <authorList>
            <person name="Bekaert M."/>
        </authorList>
    </citation>
    <scope>NUCLEOTIDE SEQUENCE</scope>
</reference>
<protein>
    <recommendedName>
        <fullName evidence="1">alkaline phosphatase</fullName>
        <ecNumber evidence="1">3.1.3.1</ecNumber>
    </recommendedName>
</protein>
<keyword evidence="3" id="KW-0460">Magnesium</keyword>
<keyword evidence="3" id="KW-0862">Zinc</keyword>
<comment type="cofactor">
    <cofactor evidence="3">
        <name>Zn(2+)</name>
        <dbReference type="ChEBI" id="CHEBI:29105"/>
    </cofactor>
    <text evidence="3">Binds 2 Zn(2+) ions.</text>
</comment>
<evidence type="ECO:0000313" key="4">
    <source>
        <dbReference type="EMBL" id="CAG2248249.1"/>
    </source>
</evidence>
<proteinExistence type="predicted"/>
<sequence>MGGGRRFFLPYSTPDPESGSNTHYGRRDGRDLIKEWENDKTARNMSHKYVWNSKQFHQTNFSQLDYLLGLFDSSSMAYELDRFDTHYEVAGEPSLAEMTEAAITILQKNPKGFFLLVEDNNLDSKVPSLCRLLSAVKVKRCEQGSNLRGETPLDFESNALTTRPSQLVRSYSYSKILI</sequence>
<feature type="binding site" evidence="3">
    <location>
        <position position="118"/>
    </location>
    <ligand>
        <name>Mg(2+)</name>
        <dbReference type="ChEBI" id="CHEBI:18420"/>
    </ligand>
</feature>
<dbReference type="PANTHER" id="PTHR11596">
    <property type="entry name" value="ALKALINE PHOSPHATASE"/>
    <property type="match status" value="1"/>
</dbReference>
<dbReference type="InterPro" id="IPR001952">
    <property type="entry name" value="Alkaline_phosphatase"/>
</dbReference>
<comment type="cofactor">
    <cofactor evidence="3">
        <name>Mg(2+)</name>
        <dbReference type="ChEBI" id="CHEBI:18420"/>
    </cofactor>
    <text evidence="3">Binds 1 Mg(2+) ion.</text>
</comment>
<dbReference type="GO" id="GO:0046872">
    <property type="term" value="F:metal ion binding"/>
    <property type="evidence" value="ECO:0007669"/>
    <property type="project" value="UniProtKB-KW"/>
</dbReference>
<comment type="caution">
    <text evidence="4">The sequence shown here is derived from an EMBL/GenBank/DDBJ whole genome shotgun (WGS) entry which is preliminary data.</text>
</comment>
<dbReference type="AlphaFoldDB" id="A0A8S3V1K5"/>
<dbReference type="SUPFAM" id="SSF53649">
    <property type="entry name" value="Alkaline phosphatase-like"/>
    <property type="match status" value="1"/>
</dbReference>
<gene>
    <name evidence="4" type="ORF">MEDL_60102</name>
</gene>
<dbReference type="EMBL" id="CAJPWZ010002927">
    <property type="protein sequence ID" value="CAG2248249.1"/>
    <property type="molecule type" value="Genomic_DNA"/>
</dbReference>
<keyword evidence="5" id="KW-1185">Reference proteome</keyword>
<dbReference type="Gene3D" id="3.40.720.10">
    <property type="entry name" value="Alkaline Phosphatase, subunit A"/>
    <property type="match status" value="1"/>
</dbReference>
<dbReference type="OrthoDB" id="6282884at2759"/>
<evidence type="ECO:0000313" key="5">
    <source>
        <dbReference type="Proteomes" id="UP000683360"/>
    </source>
</evidence>
<dbReference type="Pfam" id="PF00245">
    <property type="entry name" value="Alk_phosphatase"/>
    <property type="match status" value="1"/>
</dbReference>
<evidence type="ECO:0000256" key="3">
    <source>
        <dbReference type="PIRSR" id="PIRSR601952-2"/>
    </source>
</evidence>
<keyword evidence="2" id="KW-0597">Phosphoprotein</keyword>
<keyword evidence="4" id="KW-0378">Hydrolase</keyword>
<organism evidence="4 5">
    <name type="scientific">Mytilus edulis</name>
    <name type="common">Blue mussel</name>
    <dbReference type="NCBI Taxonomy" id="6550"/>
    <lineage>
        <taxon>Eukaryota</taxon>
        <taxon>Metazoa</taxon>
        <taxon>Spiralia</taxon>
        <taxon>Lophotrochozoa</taxon>
        <taxon>Mollusca</taxon>
        <taxon>Bivalvia</taxon>
        <taxon>Autobranchia</taxon>
        <taxon>Pteriomorphia</taxon>
        <taxon>Mytilida</taxon>
        <taxon>Mytiloidea</taxon>
        <taxon>Mytilidae</taxon>
        <taxon>Mytilinae</taxon>
        <taxon>Mytilus</taxon>
    </lineage>
</organism>
<evidence type="ECO:0000256" key="2">
    <source>
        <dbReference type="ARBA" id="ARBA00022553"/>
    </source>
</evidence>
<evidence type="ECO:0000256" key="1">
    <source>
        <dbReference type="ARBA" id="ARBA00012647"/>
    </source>
</evidence>
<dbReference type="GO" id="GO:0004035">
    <property type="term" value="F:alkaline phosphatase activity"/>
    <property type="evidence" value="ECO:0007669"/>
    <property type="project" value="UniProtKB-EC"/>
</dbReference>